<evidence type="ECO:0000256" key="13">
    <source>
        <dbReference type="ARBA" id="ARBA00023027"/>
    </source>
</evidence>
<keyword evidence="7 16" id="KW-1003">Cell membrane</keyword>
<keyword evidence="11 16" id="KW-1278">Translocase</keyword>
<name>A0ABR9DK79_9GAMM</name>
<dbReference type="Pfam" id="PF02233">
    <property type="entry name" value="PNTB"/>
    <property type="match status" value="1"/>
</dbReference>
<organism evidence="19 20">
    <name type="scientific">Methylomonas fluvii</name>
    <dbReference type="NCBI Taxonomy" id="1854564"/>
    <lineage>
        <taxon>Bacteria</taxon>
        <taxon>Pseudomonadati</taxon>
        <taxon>Pseudomonadota</taxon>
        <taxon>Gammaproteobacteria</taxon>
        <taxon>Methylococcales</taxon>
        <taxon>Methylococcaceae</taxon>
        <taxon>Methylomonas</taxon>
    </lineage>
</organism>
<evidence type="ECO:0000256" key="1">
    <source>
        <dbReference type="ARBA" id="ARBA00003943"/>
    </source>
</evidence>
<keyword evidence="14 16" id="KW-0472">Membrane</keyword>
<comment type="subunit">
    <text evidence="4">Heterodimer of an alpha and a beta chain.</text>
</comment>
<feature type="transmembrane region" description="Helical" evidence="17">
    <location>
        <begin position="126"/>
        <end position="150"/>
    </location>
</feature>
<proteinExistence type="inferred from homology"/>
<evidence type="ECO:0000256" key="4">
    <source>
        <dbReference type="ARBA" id="ARBA00011870"/>
    </source>
</evidence>
<comment type="subcellular location">
    <subcellularLocation>
        <location evidence="2">Cell inner membrane</location>
        <topology evidence="2">Multi-pass membrane protein</topology>
    </subcellularLocation>
</comment>
<feature type="domain" description="NADP transhydrogenase beta-like" evidence="18">
    <location>
        <begin position="7"/>
        <end position="458"/>
    </location>
</feature>
<dbReference type="Proteomes" id="UP000641152">
    <property type="component" value="Unassembled WGS sequence"/>
</dbReference>
<dbReference type="InterPro" id="IPR029035">
    <property type="entry name" value="DHS-like_NAD/FAD-binding_dom"/>
</dbReference>
<evidence type="ECO:0000256" key="16">
    <source>
        <dbReference type="PIRNR" id="PIRNR000204"/>
    </source>
</evidence>
<evidence type="ECO:0000256" key="9">
    <source>
        <dbReference type="ARBA" id="ARBA00022692"/>
    </source>
</evidence>
<dbReference type="InterPro" id="IPR012136">
    <property type="entry name" value="NADH_DH_b"/>
</dbReference>
<keyword evidence="13 16" id="KW-0520">NAD</keyword>
<keyword evidence="20" id="KW-1185">Reference proteome</keyword>
<comment type="similarity">
    <text evidence="3 16">Belongs to the PNT beta subunit family.</text>
</comment>
<feature type="transmembrane region" description="Helical" evidence="17">
    <location>
        <begin position="56"/>
        <end position="74"/>
    </location>
</feature>
<evidence type="ECO:0000256" key="7">
    <source>
        <dbReference type="ARBA" id="ARBA00022475"/>
    </source>
</evidence>
<evidence type="ECO:0000256" key="6">
    <source>
        <dbReference type="ARBA" id="ARBA00014581"/>
    </source>
</evidence>
<evidence type="ECO:0000256" key="10">
    <source>
        <dbReference type="ARBA" id="ARBA00022857"/>
    </source>
</evidence>
<feature type="transmembrane region" description="Helical" evidence="17">
    <location>
        <begin position="240"/>
        <end position="260"/>
    </location>
</feature>
<feature type="transmembrane region" description="Helical" evidence="17">
    <location>
        <begin position="6"/>
        <end position="24"/>
    </location>
</feature>
<evidence type="ECO:0000256" key="8">
    <source>
        <dbReference type="ARBA" id="ARBA00022519"/>
    </source>
</evidence>
<protein>
    <recommendedName>
        <fullName evidence="6 16">NAD(P) transhydrogenase subunit beta</fullName>
        <ecNumber evidence="5 16">7.1.1.1</ecNumber>
    </recommendedName>
    <alternativeName>
        <fullName evidence="16">Nicotinamide nucleotide transhydrogenase subunit beta</fullName>
    </alternativeName>
</protein>
<evidence type="ECO:0000313" key="20">
    <source>
        <dbReference type="Proteomes" id="UP000641152"/>
    </source>
</evidence>
<comment type="catalytic activity">
    <reaction evidence="15 16">
        <text>NAD(+) + NADPH + H(+)(in) = NADH + NADP(+) + H(+)(out)</text>
        <dbReference type="Rhea" id="RHEA:47992"/>
        <dbReference type="ChEBI" id="CHEBI:15378"/>
        <dbReference type="ChEBI" id="CHEBI:57540"/>
        <dbReference type="ChEBI" id="CHEBI:57783"/>
        <dbReference type="ChEBI" id="CHEBI:57945"/>
        <dbReference type="ChEBI" id="CHEBI:58349"/>
        <dbReference type="EC" id="7.1.1.1"/>
    </reaction>
</comment>
<evidence type="ECO:0000256" key="17">
    <source>
        <dbReference type="SAM" id="Phobius"/>
    </source>
</evidence>
<dbReference type="PANTHER" id="PTHR44758:SF1">
    <property type="entry name" value="NAD(P) TRANSHYDROGENASE SUBUNIT BETA"/>
    <property type="match status" value="1"/>
</dbReference>
<dbReference type="NCBIfam" id="NF006974">
    <property type="entry name" value="PRK09444.1"/>
    <property type="match status" value="1"/>
</dbReference>
<keyword evidence="10 16" id="KW-0521">NADP</keyword>
<evidence type="ECO:0000256" key="5">
    <source>
        <dbReference type="ARBA" id="ARBA00012943"/>
    </source>
</evidence>
<evidence type="ECO:0000256" key="2">
    <source>
        <dbReference type="ARBA" id="ARBA00004429"/>
    </source>
</evidence>
<evidence type="ECO:0000256" key="12">
    <source>
        <dbReference type="ARBA" id="ARBA00022989"/>
    </source>
</evidence>
<dbReference type="SUPFAM" id="SSF52467">
    <property type="entry name" value="DHS-like NAD/FAD-binding domain"/>
    <property type="match status" value="1"/>
</dbReference>
<sequence length="462" mass="48155">MSNGLVTMAYIAASILFILSLSGLSKQDTARRGNYYGMTGMAIAIVATVFGGSVTAYVILTIALLIGGFIGTKAAAKVEMTQMPELVALMHSLVGMAAVLVGYANAMDHSNSLVGAEKTIHEVETYIGIFIGAVTFSGSVIAFGKLCGRISGKPILLPARHWLNLAMLVVTVILGGSFLSAAESGGGMLPLAIMTVIALVFGVHMVMAIGGADMPVVVSMLNSYSGWAAAATGFMLSNDLLIVTGALVGSSGAILSYIMCRAMNRHFLSVIAGGFGSAGGEAAEVVGDVQPIEVEETAQLLLDAKDIVIIPGYGMAVAQAQHTVNEITKLLTGRGKKVRFAIHPVAGRMPGHMNVLLAEAKVPYDIVFEMDEINEDFPHVDVSIVIGANDIVNPSALDDPNSPIAGMPVLECWKGAATIVLKRSMASGYAGVGNPLFVHDNTRMLFGDANDKLQGLLKALQG</sequence>
<dbReference type="RefSeq" id="WP_192395943.1">
    <property type="nucleotide sequence ID" value="NZ_CAJHIU010000003.1"/>
</dbReference>
<evidence type="ECO:0000256" key="11">
    <source>
        <dbReference type="ARBA" id="ARBA00022967"/>
    </source>
</evidence>
<dbReference type="Gene3D" id="3.40.50.1220">
    <property type="entry name" value="TPP-binding domain"/>
    <property type="match status" value="1"/>
</dbReference>
<dbReference type="PANTHER" id="PTHR44758">
    <property type="entry name" value="NAD(P) TRANSHYDROGENASE SUBUNIT BETA"/>
    <property type="match status" value="1"/>
</dbReference>
<dbReference type="EC" id="7.1.1.1" evidence="5 16"/>
<evidence type="ECO:0000259" key="18">
    <source>
        <dbReference type="Pfam" id="PF02233"/>
    </source>
</evidence>
<evidence type="ECO:0000313" key="19">
    <source>
        <dbReference type="EMBL" id="MBD9363246.1"/>
    </source>
</evidence>
<reference evidence="19 20" key="1">
    <citation type="submission" date="2020-09" db="EMBL/GenBank/DDBJ databases">
        <title>Methylomonas albis sp. nov. and Methylomonas fluvii sp. nov.: Two cold-adapted methanotrophs from the River Elbe and an amended description of Methylovulum psychrotolerans strain Eb1.</title>
        <authorList>
            <person name="Bussmann I.K."/>
            <person name="Klings K.-W."/>
            <person name="Warnstedt J."/>
            <person name="Hoppert M."/>
            <person name="Saborowski A."/>
            <person name="Horn F."/>
            <person name="Liebner S."/>
        </authorList>
    </citation>
    <scope>NUCLEOTIDE SEQUENCE [LARGE SCALE GENOMIC DNA]</scope>
    <source>
        <strain evidence="19 20">EbB</strain>
    </source>
</reference>
<evidence type="ECO:0000256" key="15">
    <source>
        <dbReference type="ARBA" id="ARBA00048202"/>
    </source>
</evidence>
<keyword evidence="8 16" id="KW-0997">Cell inner membrane</keyword>
<feature type="transmembrane region" description="Helical" evidence="17">
    <location>
        <begin position="86"/>
        <end position="106"/>
    </location>
</feature>
<accession>A0ABR9DK79</accession>
<keyword evidence="12 17" id="KW-1133">Transmembrane helix</keyword>
<dbReference type="InterPro" id="IPR034300">
    <property type="entry name" value="PNTB-like"/>
</dbReference>
<dbReference type="PIRSF" id="PIRSF000204">
    <property type="entry name" value="PNTB"/>
    <property type="match status" value="1"/>
</dbReference>
<evidence type="ECO:0000256" key="14">
    <source>
        <dbReference type="ARBA" id="ARBA00023136"/>
    </source>
</evidence>
<gene>
    <name evidence="19" type="primary">pntB</name>
    <name evidence="19" type="ORF">EBB_22725</name>
</gene>
<keyword evidence="9 17" id="KW-0812">Transmembrane</keyword>
<feature type="transmembrane region" description="Helical" evidence="17">
    <location>
        <begin position="162"/>
        <end position="182"/>
    </location>
</feature>
<feature type="transmembrane region" description="Helical" evidence="17">
    <location>
        <begin position="188"/>
        <end position="209"/>
    </location>
</feature>
<evidence type="ECO:0000256" key="3">
    <source>
        <dbReference type="ARBA" id="ARBA00007919"/>
    </source>
</evidence>
<comment type="function">
    <text evidence="1 16">The transhydrogenation between NADH and NADP is coupled to respiration and ATP hydrolysis and functions as a proton pump across the membrane.</text>
</comment>
<comment type="caution">
    <text evidence="19">The sequence shown here is derived from an EMBL/GenBank/DDBJ whole genome shotgun (WGS) entry which is preliminary data.</text>
</comment>
<dbReference type="EMBL" id="JACXST010000003">
    <property type="protein sequence ID" value="MBD9363246.1"/>
    <property type="molecule type" value="Genomic_DNA"/>
</dbReference>